<keyword evidence="1" id="KW-0812">Transmembrane</keyword>
<keyword evidence="1" id="KW-1133">Transmembrane helix</keyword>
<evidence type="ECO:0000313" key="2">
    <source>
        <dbReference type="EMBL" id="VFJ72954.1"/>
    </source>
</evidence>
<proteinExistence type="predicted"/>
<sequence length="82" mass="9015">MAINTDHVIGFAAGIGAAAVGFYLYRKNQHQVDGWLRAQGIHMPAGTHSDPAILSLEDLVREKERLEDIIAEREMAEQKAGD</sequence>
<evidence type="ECO:0000256" key="1">
    <source>
        <dbReference type="SAM" id="Phobius"/>
    </source>
</evidence>
<accession>A0A450TVF5</accession>
<organism evidence="2">
    <name type="scientific">Candidatus Kentrum sp. FW</name>
    <dbReference type="NCBI Taxonomy" id="2126338"/>
    <lineage>
        <taxon>Bacteria</taxon>
        <taxon>Pseudomonadati</taxon>
        <taxon>Pseudomonadota</taxon>
        <taxon>Gammaproteobacteria</taxon>
        <taxon>Candidatus Kentrum</taxon>
    </lineage>
</organism>
<dbReference type="EMBL" id="CAADFE010000041">
    <property type="protein sequence ID" value="VFJ72954.1"/>
    <property type="molecule type" value="Genomic_DNA"/>
</dbReference>
<keyword evidence="1" id="KW-0472">Membrane</keyword>
<feature type="transmembrane region" description="Helical" evidence="1">
    <location>
        <begin position="6"/>
        <end position="25"/>
    </location>
</feature>
<protein>
    <submittedName>
        <fullName evidence="2">Uncharacterized protein</fullName>
    </submittedName>
</protein>
<name>A0A450TVF5_9GAMM</name>
<reference evidence="2" key="1">
    <citation type="submission" date="2019-02" db="EMBL/GenBank/DDBJ databases">
        <authorList>
            <person name="Gruber-Vodicka R. H."/>
            <person name="Seah K. B. B."/>
        </authorList>
    </citation>
    <scope>NUCLEOTIDE SEQUENCE</scope>
    <source>
        <strain evidence="2">BECK_BZ131</strain>
    </source>
</reference>
<gene>
    <name evidence="2" type="ORF">BECKFW1821C_GA0114237_104116</name>
</gene>
<dbReference type="AlphaFoldDB" id="A0A450TVF5"/>